<evidence type="ECO:0000313" key="2">
    <source>
        <dbReference type="EMBL" id="KAF1842868.1"/>
    </source>
</evidence>
<gene>
    <name evidence="2" type="ORF">K460DRAFT_135730</name>
</gene>
<dbReference type="RefSeq" id="XP_040785431.1">
    <property type="nucleotide sequence ID" value="XM_040926706.1"/>
</dbReference>
<dbReference type="OrthoDB" id="3792750at2759"/>
<evidence type="ECO:0000256" key="1">
    <source>
        <dbReference type="SAM" id="MobiDB-lite"/>
    </source>
</evidence>
<organism evidence="2 3">
    <name type="scientific">Cucurbitaria berberidis CBS 394.84</name>
    <dbReference type="NCBI Taxonomy" id="1168544"/>
    <lineage>
        <taxon>Eukaryota</taxon>
        <taxon>Fungi</taxon>
        <taxon>Dikarya</taxon>
        <taxon>Ascomycota</taxon>
        <taxon>Pezizomycotina</taxon>
        <taxon>Dothideomycetes</taxon>
        <taxon>Pleosporomycetidae</taxon>
        <taxon>Pleosporales</taxon>
        <taxon>Pleosporineae</taxon>
        <taxon>Cucurbitariaceae</taxon>
        <taxon>Cucurbitaria</taxon>
    </lineage>
</organism>
<keyword evidence="3" id="KW-1185">Reference proteome</keyword>
<accession>A0A9P4GBM6</accession>
<dbReference type="Proteomes" id="UP000800039">
    <property type="component" value="Unassembled WGS sequence"/>
</dbReference>
<evidence type="ECO:0000313" key="3">
    <source>
        <dbReference type="Proteomes" id="UP000800039"/>
    </source>
</evidence>
<dbReference type="GeneID" id="63843958"/>
<protein>
    <submittedName>
        <fullName evidence="2">Uncharacterized protein</fullName>
    </submittedName>
</protein>
<sequence>MRYTITAFAAFASIAAYPASSKTPEVPAYPASSKTPEVPAYPASSKTPEVPAYPASSKTPEVPAYPASSKPSVPEASTSCSSSTTITVTVPYPTGTGYPVGPGSKPSGPAPYPIVPGTGVPSVPAAGTGYPTKTGGYSKPSTPAEFTGAASALNAAGFVAGVGAIAAFFL</sequence>
<dbReference type="AlphaFoldDB" id="A0A9P4GBM6"/>
<feature type="compositionally biased region" description="Low complexity" evidence="1">
    <location>
        <begin position="71"/>
        <end position="86"/>
    </location>
</feature>
<dbReference type="EMBL" id="ML976617">
    <property type="protein sequence ID" value="KAF1842868.1"/>
    <property type="molecule type" value="Genomic_DNA"/>
</dbReference>
<reference evidence="2" key="1">
    <citation type="submission" date="2020-01" db="EMBL/GenBank/DDBJ databases">
        <authorList>
            <consortium name="DOE Joint Genome Institute"/>
            <person name="Haridas S."/>
            <person name="Albert R."/>
            <person name="Binder M."/>
            <person name="Bloem J."/>
            <person name="Labutti K."/>
            <person name="Salamov A."/>
            <person name="Andreopoulos B."/>
            <person name="Baker S.E."/>
            <person name="Barry K."/>
            <person name="Bills G."/>
            <person name="Bluhm B.H."/>
            <person name="Cannon C."/>
            <person name="Castanera R."/>
            <person name="Culley D.E."/>
            <person name="Daum C."/>
            <person name="Ezra D."/>
            <person name="Gonzalez J.B."/>
            <person name="Henrissat B."/>
            <person name="Kuo A."/>
            <person name="Liang C."/>
            <person name="Lipzen A."/>
            <person name="Lutzoni F."/>
            <person name="Magnuson J."/>
            <person name="Mondo S."/>
            <person name="Nolan M."/>
            <person name="Ohm R."/>
            <person name="Pangilinan J."/>
            <person name="Park H.-J."/>
            <person name="Ramirez L."/>
            <person name="Alfaro M."/>
            <person name="Sun H."/>
            <person name="Tritt A."/>
            <person name="Yoshinaga Y."/>
            <person name="Zwiers L.-H."/>
            <person name="Turgeon B.G."/>
            <person name="Goodwin S.B."/>
            <person name="Spatafora J.W."/>
            <person name="Crous P.W."/>
            <person name="Grigoriev I.V."/>
        </authorList>
    </citation>
    <scope>NUCLEOTIDE SEQUENCE</scope>
    <source>
        <strain evidence="2">CBS 394.84</strain>
    </source>
</reference>
<proteinExistence type="predicted"/>
<feature type="region of interest" description="Disordered" evidence="1">
    <location>
        <begin position="19"/>
        <end position="86"/>
    </location>
</feature>
<name>A0A9P4GBM6_9PLEO</name>
<comment type="caution">
    <text evidence="2">The sequence shown here is derived from an EMBL/GenBank/DDBJ whole genome shotgun (WGS) entry which is preliminary data.</text>
</comment>